<feature type="compositionally biased region" description="Polar residues" evidence="1">
    <location>
        <begin position="1"/>
        <end position="17"/>
    </location>
</feature>
<evidence type="ECO:0000313" key="2">
    <source>
        <dbReference type="EMBL" id="CAI5774519.1"/>
    </source>
</evidence>
<accession>A0AA35P4D4</accession>
<evidence type="ECO:0000313" key="3">
    <source>
        <dbReference type="Proteomes" id="UP001178461"/>
    </source>
</evidence>
<name>A0AA35P4D4_9SAUR</name>
<feature type="region of interest" description="Disordered" evidence="1">
    <location>
        <begin position="1"/>
        <end position="71"/>
    </location>
</feature>
<protein>
    <submittedName>
        <fullName evidence="2">Uncharacterized protein</fullName>
    </submittedName>
</protein>
<dbReference type="Proteomes" id="UP001178461">
    <property type="component" value="Chromosome 5"/>
</dbReference>
<sequence>MKVPNLSNFHHSSQQQVPPHPRDPGRERQGRGTGFVSSPKARIPRQCWAVSAEDTKISSPSGQKHKMHLPR</sequence>
<proteinExistence type="predicted"/>
<dbReference type="AlphaFoldDB" id="A0AA35P4D4"/>
<keyword evidence="3" id="KW-1185">Reference proteome</keyword>
<gene>
    <name evidence="2" type="ORF">PODLI_1B043267</name>
</gene>
<evidence type="ECO:0000256" key="1">
    <source>
        <dbReference type="SAM" id="MobiDB-lite"/>
    </source>
</evidence>
<dbReference type="EMBL" id="OX395130">
    <property type="protein sequence ID" value="CAI5774519.1"/>
    <property type="molecule type" value="Genomic_DNA"/>
</dbReference>
<feature type="compositionally biased region" description="Basic and acidic residues" evidence="1">
    <location>
        <begin position="20"/>
        <end position="30"/>
    </location>
</feature>
<organism evidence="2 3">
    <name type="scientific">Podarcis lilfordi</name>
    <name type="common">Lilford's wall lizard</name>
    <dbReference type="NCBI Taxonomy" id="74358"/>
    <lineage>
        <taxon>Eukaryota</taxon>
        <taxon>Metazoa</taxon>
        <taxon>Chordata</taxon>
        <taxon>Craniata</taxon>
        <taxon>Vertebrata</taxon>
        <taxon>Euteleostomi</taxon>
        <taxon>Lepidosauria</taxon>
        <taxon>Squamata</taxon>
        <taxon>Bifurcata</taxon>
        <taxon>Unidentata</taxon>
        <taxon>Episquamata</taxon>
        <taxon>Laterata</taxon>
        <taxon>Lacertibaenia</taxon>
        <taxon>Lacertidae</taxon>
        <taxon>Podarcis</taxon>
    </lineage>
</organism>
<reference evidence="2" key="1">
    <citation type="submission" date="2022-12" db="EMBL/GenBank/DDBJ databases">
        <authorList>
            <person name="Alioto T."/>
            <person name="Alioto T."/>
            <person name="Gomez Garrido J."/>
        </authorList>
    </citation>
    <scope>NUCLEOTIDE SEQUENCE</scope>
</reference>